<dbReference type="OrthoDB" id="769821at2759"/>
<feature type="region of interest" description="Disordered" evidence="1">
    <location>
        <begin position="136"/>
        <end position="164"/>
    </location>
</feature>
<dbReference type="InterPro" id="IPR012438">
    <property type="entry name" value="DUF1639"/>
</dbReference>
<comment type="caution">
    <text evidence="2">The sequence shown here is derived from an EMBL/GenBank/DDBJ whole genome shotgun (WGS) entry which is preliminary data.</text>
</comment>
<keyword evidence="3" id="KW-1185">Reference proteome</keyword>
<proteinExistence type="predicted"/>
<dbReference type="Proteomes" id="UP000631114">
    <property type="component" value="Unassembled WGS sequence"/>
</dbReference>
<dbReference type="EMBL" id="JADFTS010000008">
    <property type="protein sequence ID" value="KAF9594500.1"/>
    <property type="molecule type" value="Genomic_DNA"/>
</dbReference>
<accession>A0A835H6K9</accession>
<dbReference type="PANTHER" id="PTHR33130:SF43">
    <property type="entry name" value="OS01G0688600 PROTEIN"/>
    <property type="match status" value="1"/>
</dbReference>
<feature type="compositionally biased region" description="Polar residues" evidence="1">
    <location>
        <begin position="138"/>
        <end position="152"/>
    </location>
</feature>
<evidence type="ECO:0000313" key="2">
    <source>
        <dbReference type="EMBL" id="KAF9594500.1"/>
    </source>
</evidence>
<dbReference type="AlphaFoldDB" id="A0A835H6K9"/>
<organism evidence="2 3">
    <name type="scientific">Coptis chinensis</name>
    <dbReference type="NCBI Taxonomy" id="261450"/>
    <lineage>
        <taxon>Eukaryota</taxon>
        <taxon>Viridiplantae</taxon>
        <taxon>Streptophyta</taxon>
        <taxon>Embryophyta</taxon>
        <taxon>Tracheophyta</taxon>
        <taxon>Spermatophyta</taxon>
        <taxon>Magnoliopsida</taxon>
        <taxon>Ranunculales</taxon>
        <taxon>Ranunculaceae</taxon>
        <taxon>Coptidoideae</taxon>
        <taxon>Coptis</taxon>
    </lineage>
</organism>
<gene>
    <name evidence="2" type="ORF">IFM89_031618</name>
</gene>
<name>A0A835H6K9_9MAGN</name>
<sequence length="232" mass="26332">MVHLKKQSSTAAIATIPNHQRDDFRLQQLKPSKYLIDEISCHKLIDPRSEFDELNNSGSLLKNQSTSSTTDKNIAGLSIQEETGAKMRIHIPVEKNKGHEKLVIKNHSSTTTDNHVEQQSLVKHDLKLKPWNLRPRRSSTAAHVANDTNSNSKYDRPNPHSRKTDIEMKEKGKVLISLTKEEIEKDFLRLTGTKPPQKPKKRGSKIQMRLDCLLPGSKFNGMSANTYRNSFS</sequence>
<dbReference type="Pfam" id="PF07797">
    <property type="entry name" value="DUF1639"/>
    <property type="match status" value="1"/>
</dbReference>
<feature type="compositionally biased region" description="Basic and acidic residues" evidence="1">
    <location>
        <begin position="153"/>
        <end position="164"/>
    </location>
</feature>
<dbReference type="PANTHER" id="PTHR33130">
    <property type="entry name" value="PUTATIVE (DUF1639)-RELATED"/>
    <property type="match status" value="1"/>
</dbReference>
<reference evidence="2 3" key="1">
    <citation type="submission" date="2020-10" db="EMBL/GenBank/DDBJ databases">
        <title>The Coptis chinensis genome and diversification of protoberbering-type alkaloids.</title>
        <authorList>
            <person name="Wang B."/>
            <person name="Shu S."/>
            <person name="Song C."/>
            <person name="Liu Y."/>
        </authorList>
    </citation>
    <scope>NUCLEOTIDE SEQUENCE [LARGE SCALE GENOMIC DNA]</scope>
    <source>
        <strain evidence="2">HL-2020</strain>
        <tissue evidence="2">Leaf</tissue>
    </source>
</reference>
<protein>
    <submittedName>
        <fullName evidence="2">Uncharacterized protein</fullName>
    </submittedName>
</protein>
<evidence type="ECO:0000313" key="3">
    <source>
        <dbReference type="Proteomes" id="UP000631114"/>
    </source>
</evidence>
<evidence type="ECO:0000256" key="1">
    <source>
        <dbReference type="SAM" id="MobiDB-lite"/>
    </source>
</evidence>